<dbReference type="InterPro" id="IPR029016">
    <property type="entry name" value="GAF-like_dom_sf"/>
</dbReference>
<organism evidence="3 4">
    <name type="scientific">Toxocara canis</name>
    <name type="common">Canine roundworm</name>
    <dbReference type="NCBI Taxonomy" id="6265"/>
    <lineage>
        <taxon>Eukaryota</taxon>
        <taxon>Metazoa</taxon>
        <taxon>Ecdysozoa</taxon>
        <taxon>Nematoda</taxon>
        <taxon>Chromadorea</taxon>
        <taxon>Rhabditida</taxon>
        <taxon>Spirurina</taxon>
        <taxon>Ascaridomorpha</taxon>
        <taxon>Ascaridoidea</taxon>
        <taxon>Toxocaridae</taxon>
        <taxon>Toxocara</taxon>
    </lineage>
</organism>
<keyword evidence="3" id="KW-1185">Reference proteome</keyword>
<evidence type="ECO:0000256" key="1">
    <source>
        <dbReference type="SAM" id="MobiDB-lite"/>
    </source>
</evidence>
<name>A0A183VB71_TOXCA</name>
<feature type="region of interest" description="Disordered" evidence="1">
    <location>
        <begin position="138"/>
        <end position="157"/>
    </location>
</feature>
<reference evidence="2 3" key="2">
    <citation type="submission" date="2018-11" db="EMBL/GenBank/DDBJ databases">
        <authorList>
            <consortium name="Pathogen Informatics"/>
        </authorList>
    </citation>
    <scope>NUCLEOTIDE SEQUENCE [LARGE SCALE GENOMIC DNA]</scope>
</reference>
<sequence>MASELREQTVVNYLRTHPHFLENYVTGPNISKETFQRWATRRGAKIRSDSRKTITGPWLSEDLSNRSALIARHCGNTASFMFELACSCAQFVHTEQFDVYLYKDDTSFLLAQEDDVVMLKKPSKIRRAPAHTQKLTDCSGTGASIVSDGNDGELNDSRPQQRKLNTFLLDDIVSMDTVIMKVMAGFQSVRFRQNFAQKLTNADRASLFLVDQKTNELYARIFDVGMGDEEHVKINEDGRKEIRRVMHPNFFTSI</sequence>
<evidence type="ECO:0000313" key="3">
    <source>
        <dbReference type="Proteomes" id="UP000050794"/>
    </source>
</evidence>
<protein>
    <submittedName>
        <fullName evidence="4">HTH_48 domain-containing protein</fullName>
    </submittedName>
</protein>
<dbReference type="Proteomes" id="UP000050794">
    <property type="component" value="Unassembled WGS sequence"/>
</dbReference>
<dbReference type="WBParaSite" id="TCNE_0001799501-mRNA-1">
    <property type="protein sequence ID" value="TCNE_0001799501-mRNA-1"/>
    <property type="gene ID" value="TCNE_0001799501"/>
</dbReference>
<evidence type="ECO:0000313" key="2">
    <source>
        <dbReference type="EMBL" id="VDM49312.1"/>
    </source>
</evidence>
<gene>
    <name evidence="2" type="ORF">TCNE_LOCUS17991</name>
</gene>
<proteinExistence type="predicted"/>
<evidence type="ECO:0000313" key="4">
    <source>
        <dbReference type="WBParaSite" id="TCNE_0001799501-mRNA-1"/>
    </source>
</evidence>
<accession>A0A183VB71</accession>
<dbReference type="Gene3D" id="3.30.450.40">
    <property type="match status" value="1"/>
</dbReference>
<dbReference type="AlphaFoldDB" id="A0A183VB71"/>
<dbReference type="EMBL" id="UYWY01025008">
    <property type="protein sequence ID" value="VDM49312.1"/>
    <property type="molecule type" value="Genomic_DNA"/>
</dbReference>
<reference evidence="4" key="1">
    <citation type="submission" date="2016-06" db="UniProtKB">
        <authorList>
            <consortium name="WormBaseParasite"/>
        </authorList>
    </citation>
    <scope>IDENTIFICATION</scope>
</reference>